<keyword evidence="2" id="KW-1185">Reference proteome</keyword>
<accession>A0ABV1H2T7</accession>
<evidence type="ECO:0000313" key="2">
    <source>
        <dbReference type="Proteomes" id="UP001546774"/>
    </source>
</evidence>
<dbReference type="EMBL" id="JBBMFS010000001">
    <property type="protein sequence ID" value="MEQ2553661.1"/>
    <property type="molecule type" value="Genomic_DNA"/>
</dbReference>
<sequence length="50" mass="5819">MSEKEKAIVEKLKDTIPKMSEYQKGYLLGMVESMADRERSEPNKEKQGKE</sequence>
<proteinExistence type="predicted"/>
<dbReference type="Proteomes" id="UP001546774">
    <property type="component" value="Unassembled WGS sequence"/>
</dbReference>
<gene>
    <name evidence="1" type="ORF">WMO37_01345</name>
</gene>
<evidence type="ECO:0008006" key="3">
    <source>
        <dbReference type="Google" id="ProtNLM"/>
    </source>
</evidence>
<evidence type="ECO:0000313" key="1">
    <source>
        <dbReference type="EMBL" id="MEQ2553661.1"/>
    </source>
</evidence>
<protein>
    <recommendedName>
        <fullName evidence="3">DUF3847 domain-containing protein</fullName>
    </recommendedName>
</protein>
<organism evidence="1 2">
    <name type="scientific">Lachnospira intestinalis</name>
    <dbReference type="NCBI Taxonomy" id="3133158"/>
    <lineage>
        <taxon>Bacteria</taxon>
        <taxon>Bacillati</taxon>
        <taxon>Bacillota</taxon>
        <taxon>Clostridia</taxon>
        <taxon>Lachnospirales</taxon>
        <taxon>Lachnospiraceae</taxon>
        <taxon>Lachnospira</taxon>
    </lineage>
</organism>
<comment type="caution">
    <text evidence="1">The sequence shown here is derived from an EMBL/GenBank/DDBJ whole genome shotgun (WGS) entry which is preliminary data.</text>
</comment>
<name>A0ABV1H2T7_9FIRM</name>
<reference evidence="1" key="1">
    <citation type="submission" date="2024-03" db="EMBL/GenBank/DDBJ databases">
        <title>Human intestinal bacterial collection.</title>
        <authorList>
            <person name="Pauvert C."/>
            <person name="Hitch T.C.A."/>
            <person name="Clavel T."/>
        </authorList>
    </citation>
    <scope>NUCLEOTIDE SEQUENCE [LARGE SCALE GENOMIC DNA]</scope>
    <source>
        <strain evidence="1">CLA-AA-H89B</strain>
    </source>
</reference>